<dbReference type="Pfam" id="PF00076">
    <property type="entry name" value="RRM_1"/>
    <property type="match status" value="1"/>
</dbReference>
<dbReference type="AlphaFoldDB" id="A0A914VG99"/>
<dbReference type="Gene3D" id="3.30.70.330">
    <property type="match status" value="1"/>
</dbReference>
<feature type="domain" description="RRM" evidence="4">
    <location>
        <begin position="7"/>
        <end position="85"/>
    </location>
</feature>
<dbReference type="InterPro" id="IPR035979">
    <property type="entry name" value="RBD_domain_sf"/>
</dbReference>
<evidence type="ECO:0000259" key="4">
    <source>
        <dbReference type="PROSITE" id="PS50102"/>
    </source>
</evidence>
<name>A0A914VG99_9BILA</name>
<keyword evidence="1 2" id="KW-0694">RNA-binding</keyword>
<evidence type="ECO:0000256" key="2">
    <source>
        <dbReference type="PROSITE-ProRule" id="PRU00176"/>
    </source>
</evidence>
<protein>
    <submittedName>
        <fullName evidence="6">RRM domain-containing protein</fullName>
    </submittedName>
</protein>
<dbReference type="WBParaSite" id="PSAMB.scaffold1854size27245.g15179.t1">
    <property type="protein sequence ID" value="PSAMB.scaffold1854size27245.g15179.t1"/>
    <property type="gene ID" value="PSAMB.scaffold1854size27245.g15179"/>
</dbReference>
<reference evidence="6" key="1">
    <citation type="submission" date="2022-11" db="UniProtKB">
        <authorList>
            <consortium name="WormBaseParasite"/>
        </authorList>
    </citation>
    <scope>IDENTIFICATION</scope>
</reference>
<dbReference type="InterPro" id="IPR003954">
    <property type="entry name" value="RRM_euk-type"/>
</dbReference>
<feature type="compositionally biased region" description="Basic residues" evidence="3">
    <location>
        <begin position="152"/>
        <end position="171"/>
    </location>
</feature>
<evidence type="ECO:0000313" key="6">
    <source>
        <dbReference type="WBParaSite" id="PSAMB.scaffold1854size27245.g15179.t1"/>
    </source>
</evidence>
<dbReference type="GO" id="GO:0003723">
    <property type="term" value="F:RNA binding"/>
    <property type="evidence" value="ECO:0007669"/>
    <property type="project" value="UniProtKB-UniRule"/>
</dbReference>
<sequence length="213" mass="25600">MSRRDKISLYVRNISDWTRQDDLRYVFEKYGVVRDIYIPLDYYTRRPRGFAYVEFEDARDADDAMRDLDGYRLNGREIEIEFAQGDRKSSTQMRSKYDAVSSRDYDDRDRSSRRRRSRSRSVDRDRRRRRRSRSRTRSRTRSRSRSRDRDRRSRHRRSSNDRRKSRSRSQSKSKERERNGEKTESNSRSASSANGAAENGSEGGQEYEEETAD</sequence>
<evidence type="ECO:0000313" key="5">
    <source>
        <dbReference type="Proteomes" id="UP000887566"/>
    </source>
</evidence>
<dbReference type="PANTHER" id="PTHR48034">
    <property type="entry name" value="TRANSFORMER-2 SEX-DETERMINING PROTEIN-RELATED"/>
    <property type="match status" value="1"/>
</dbReference>
<evidence type="ECO:0000256" key="1">
    <source>
        <dbReference type="ARBA" id="ARBA00022884"/>
    </source>
</evidence>
<dbReference type="SMART" id="SM00361">
    <property type="entry name" value="RRM_1"/>
    <property type="match status" value="1"/>
</dbReference>
<dbReference type="SUPFAM" id="SSF54928">
    <property type="entry name" value="RNA-binding domain, RBD"/>
    <property type="match status" value="1"/>
</dbReference>
<evidence type="ECO:0000256" key="3">
    <source>
        <dbReference type="SAM" id="MobiDB-lite"/>
    </source>
</evidence>
<keyword evidence="5" id="KW-1185">Reference proteome</keyword>
<dbReference type="Proteomes" id="UP000887566">
    <property type="component" value="Unplaced"/>
</dbReference>
<dbReference type="InterPro" id="IPR050441">
    <property type="entry name" value="RBM"/>
</dbReference>
<feature type="compositionally biased region" description="Low complexity" evidence="3">
    <location>
        <begin position="186"/>
        <end position="200"/>
    </location>
</feature>
<proteinExistence type="predicted"/>
<feature type="compositionally biased region" description="Basic and acidic residues" evidence="3">
    <location>
        <begin position="83"/>
        <end position="110"/>
    </location>
</feature>
<dbReference type="InterPro" id="IPR000504">
    <property type="entry name" value="RRM_dom"/>
</dbReference>
<dbReference type="InterPro" id="IPR012677">
    <property type="entry name" value="Nucleotide-bd_a/b_plait_sf"/>
</dbReference>
<dbReference type="PROSITE" id="PS50102">
    <property type="entry name" value="RRM"/>
    <property type="match status" value="1"/>
</dbReference>
<dbReference type="SMART" id="SM00360">
    <property type="entry name" value="RRM"/>
    <property type="match status" value="1"/>
</dbReference>
<feature type="compositionally biased region" description="Basic residues" evidence="3">
    <location>
        <begin position="126"/>
        <end position="144"/>
    </location>
</feature>
<accession>A0A914VG99</accession>
<feature type="region of interest" description="Disordered" evidence="3">
    <location>
        <begin position="83"/>
        <end position="213"/>
    </location>
</feature>
<feature type="compositionally biased region" description="Basic and acidic residues" evidence="3">
    <location>
        <begin position="172"/>
        <end position="185"/>
    </location>
</feature>
<organism evidence="5 6">
    <name type="scientific">Plectus sambesii</name>
    <dbReference type="NCBI Taxonomy" id="2011161"/>
    <lineage>
        <taxon>Eukaryota</taxon>
        <taxon>Metazoa</taxon>
        <taxon>Ecdysozoa</taxon>
        <taxon>Nematoda</taxon>
        <taxon>Chromadorea</taxon>
        <taxon>Plectida</taxon>
        <taxon>Plectina</taxon>
        <taxon>Plectoidea</taxon>
        <taxon>Plectidae</taxon>
        <taxon>Plectus</taxon>
    </lineage>
</organism>